<evidence type="ECO:0000259" key="7">
    <source>
        <dbReference type="PROSITE" id="PS51898"/>
    </source>
</evidence>
<dbReference type="EMBL" id="CP017634">
    <property type="protein sequence ID" value="ATW25285.1"/>
    <property type="molecule type" value="Genomic_DNA"/>
</dbReference>
<dbReference type="InterPro" id="IPR050090">
    <property type="entry name" value="Tyrosine_recombinase_XerCD"/>
</dbReference>
<keyword evidence="5" id="KW-0233">DNA recombination</keyword>
<comment type="function">
    <text evidence="1">Site-specific tyrosine recombinase, which acts by catalyzing the cutting and rejoining of the recombining DNA molecules.</text>
</comment>
<evidence type="ECO:0000259" key="8">
    <source>
        <dbReference type="PROSITE" id="PS51900"/>
    </source>
</evidence>
<dbReference type="PROSITE" id="PS51900">
    <property type="entry name" value="CB"/>
    <property type="match status" value="1"/>
</dbReference>
<dbReference type="AlphaFoldDB" id="A0A3G1KSZ3"/>
<evidence type="ECO:0000256" key="1">
    <source>
        <dbReference type="ARBA" id="ARBA00003283"/>
    </source>
</evidence>
<dbReference type="InterPro" id="IPR004107">
    <property type="entry name" value="Integrase_SAM-like_N"/>
</dbReference>
<evidence type="ECO:0000256" key="4">
    <source>
        <dbReference type="ARBA" id="ARBA00023125"/>
    </source>
</evidence>
<name>A0A3G1KSZ3_FORW1</name>
<dbReference type="Gene3D" id="1.10.443.10">
    <property type="entry name" value="Intergrase catalytic core"/>
    <property type="match status" value="1"/>
</dbReference>
<keyword evidence="3" id="KW-0229">DNA integration</keyword>
<dbReference type="Gene3D" id="1.10.150.130">
    <property type="match status" value="1"/>
</dbReference>
<dbReference type="Pfam" id="PF00589">
    <property type="entry name" value="Phage_integrase"/>
    <property type="match status" value="1"/>
</dbReference>
<dbReference type="Proteomes" id="UP000323521">
    <property type="component" value="Chromosome"/>
</dbReference>
<protein>
    <submittedName>
        <fullName evidence="9">Integrase</fullName>
    </submittedName>
</protein>
<dbReference type="PROSITE" id="PS51898">
    <property type="entry name" value="TYR_RECOMBINASE"/>
    <property type="match status" value="1"/>
</dbReference>
<evidence type="ECO:0000313" key="10">
    <source>
        <dbReference type="Proteomes" id="UP000323521"/>
    </source>
</evidence>
<proteinExistence type="inferred from homology"/>
<dbReference type="GO" id="GO:0006310">
    <property type="term" value="P:DNA recombination"/>
    <property type="evidence" value="ECO:0007669"/>
    <property type="project" value="UniProtKB-KW"/>
</dbReference>
<dbReference type="RefSeq" id="WP_148134539.1">
    <property type="nucleotide sequence ID" value="NZ_CP017634.1"/>
</dbReference>
<dbReference type="InterPro" id="IPR013762">
    <property type="entry name" value="Integrase-like_cat_sf"/>
</dbReference>
<dbReference type="GO" id="GO:0003677">
    <property type="term" value="F:DNA binding"/>
    <property type="evidence" value="ECO:0007669"/>
    <property type="project" value="UniProtKB-UniRule"/>
</dbReference>
<keyword evidence="4 6" id="KW-0238">DNA-binding</keyword>
<evidence type="ECO:0000256" key="2">
    <source>
        <dbReference type="ARBA" id="ARBA00008857"/>
    </source>
</evidence>
<evidence type="ECO:0000256" key="6">
    <source>
        <dbReference type="PROSITE-ProRule" id="PRU01248"/>
    </source>
</evidence>
<evidence type="ECO:0000256" key="3">
    <source>
        <dbReference type="ARBA" id="ARBA00022908"/>
    </source>
</evidence>
<dbReference type="InterPro" id="IPR044068">
    <property type="entry name" value="CB"/>
</dbReference>
<sequence length="344" mass="39715">MKDRIIPGGTLFFSMTLEFLETYMPRQLGRSPETIKSYRDSLTIFRRYLYKEKKISMGKFHFEDCTPKLIQNFIIFLKESGNSPGTCNQRLTALRNYLWFAADRDIALQSTALAISKIPPCKVPKKEKETLPEEALRCILLQPRNTKIGMRDRVMMILLYDSAIRLDELLSLTVQNLMLNGSDPYIRLNGKGNKERIVAITPKTAGHLQQYLDVFHPSVDRNAYVFYTKIKGKTGKMSEGNVERFLQQYSRQARNICPEMPKKVYPHMLRRTRATDLYQNGVELALISRILGHSSIETTKIYAIPSMEMLRKAIESVETPDQVQEKPLWENCSEEDMAKLCGLR</sequence>
<dbReference type="InterPro" id="IPR002104">
    <property type="entry name" value="Integrase_catalytic"/>
</dbReference>
<dbReference type="InterPro" id="IPR010998">
    <property type="entry name" value="Integrase_recombinase_N"/>
</dbReference>
<feature type="domain" description="Tyr recombinase" evidence="7">
    <location>
        <begin position="126"/>
        <end position="315"/>
    </location>
</feature>
<dbReference type="GO" id="GO:0015074">
    <property type="term" value="P:DNA integration"/>
    <property type="evidence" value="ECO:0007669"/>
    <property type="project" value="InterPro"/>
</dbReference>
<dbReference type="SUPFAM" id="SSF56349">
    <property type="entry name" value="DNA breaking-rejoining enzymes"/>
    <property type="match status" value="1"/>
</dbReference>
<reference evidence="9 10" key="1">
    <citation type="submission" date="2016-10" db="EMBL/GenBank/DDBJ databases">
        <title>Complete Genome Sequence of Peptococcaceae strain DCMF.</title>
        <authorList>
            <person name="Edwards R.J."/>
            <person name="Holland S.I."/>
            <person name="Deshpande N.P."/>
            <person name="Wong Y.K."/>
            <person name="Ertan H."/>
            <person name="Manefield M."/>
            <person name="Russell T.L."/>
            <person name="Lee M.J."/>
        </authorList>
    </citation>
    <scope>NUCLEOTIDE SEQUENCE [LARGE SCALE GENOMIC DNA]</scope>
    <source>
        <strain evidence="9 10">DCMF</strain>
    </source>
</reference>
<keyword evidence="10" id="KW-1185">Reference proteome</keyword>
<gene>
    <name evidence="9" type="ORF">DCMF_11355</name>
</gene>
<dbReference type="KEGG" id="fwa:DCMF_11355"/>
<dbReference type="PANTHER" id="PTHR30349">
    <property type="entry name" value="PHAGE INTEGRASE-RELATED"/>
    <property type="match status" value="1"/>
</dbReference>
<feature type="domain" description="Core-binding (CB)" evidence="8">
    <location>
        <begin position="10"/>
        <end position="102"/>
    </location>
</feature>
<evidence type="ECO:0000313" key="9">
    <source>
        <dbReference type="EMBL" id="ATW25285.1"/>
    </source>
</evidence>
<dbReference type="InterPro" id="IPR011010">
    <property type="entry name" value="DNA_brk_join_enz"/>
</dbReference>
<organism evidence="9 10">
    <name type="scientific">Formimonas warabiya</name>
    <dbReference type="NCBI Taxonomy" id="1761012"/>
    <lineage>
        <taxon>Bacteria</taxon>
        <taxon>Bacillati</taxon>
        <taxon>Bacillota</taxon>
        <taxon>Clostridia</taxon>
        <taxon>Eubacteriales</taxon>
        <taxon>Peptococcaceae</taxon>
        <taxon>Candidatus Formimonas</taxon>
    </lineage>
</organism>
<accession>A0A3G1KSZ3</accession>
<comment type="similarity">
    <text evidence="2">Belongs to the 'phage' integrase family.</text>
</comment>
<dbReference type="PANTHER" id="PTHR30349:SF41">
    <property type="entry name" value="INTEGRASE_RECOMBINASE PROTEIN MJ0367-RELATED"/>
    <property type="match status" value="1"/>
</dbReference>
<dbReference type="OrthoDB" id="9771888at2"/>
<dbReference type="Pfam" id="PF02899">
    <property type="entry name" value="Phage_int_SAM_1"/>
    <property type="match status" value="1"/>
</dbReference>
<evidence type="ECO:0000256" key="5">
    <source>
        <dbReference type="ARBA" id="ARBA00023172"/>
    </source>
</evidence>